<dbReference type="PANTHER" id="PTHR43401:SF2">
    <property type="entry name" value="L-THREONINE 3-DEHYDROGENASE"/>
    <property type="match status" value="1"/>
</dbReference>
<feature type="domain" description="Alcohol dehydrogenase-like N-terminal" evidence="4">
    <location>
        <begin position="26"/>
        <end position="153"/>
    </location>
</feature>
<evidence type="ECO:0000313" key="6">
    <source>
        <dbReference type="Proteomes" id="UP000184363"/>
    </source>
</evidence>
<dbReference type="Gene3D" id="3.40.50.720">
    <property type="entry name" value="NAD(P)-binding Rossmann-like Domain"/>
    <property type="match status" value="1"/>
</dbReference>
<dbReference type="InterPro" id="IPR013154">
    <property type="entry name" value="ADH-like_N"/>
</dbReference>
<evidence type="ECO:0000259" key="4">
    <source>
        <dbReference type="Pfam" id="PF08240"/>
    </source>
</evidence>
<protein>
    <submittedName>
        <fullName evidence="5">Threonine dehydrogenase</fullName>
    </submittedName>
</protein>
<dbReference type="InterPro" id="IPR050129">
    <property type="entry name" value="Zn_alcohol_dh"/>
</dbReference>
<dbReference type="InterPro" id="IPR013149">
    <property type="entry name" value="ADH-like_C"/>
</dbReference>
<dbReference type="GO" id="GO:0016491">
    <property type="term" value="F:oxidoreductase activity"/>
    <property type="evidence" value="ECO:0007669"/>
    <property type="project" value="UniProtKB-KW"/>
</dbReference>
<evidence type="ECO:0000313" key="5">
    <source>
        <dbReference type="EMBL" id="SHK19499.1"/>
    </source>
</evidence>
<dbReference type="PANTHER" id="PTHR43401">
    <property type="entry name" value="L-THREONINE 3-DEHYDROGENASE"/>
    <property type="match status" value="1"/>
</dbReference>
<dbReference type="Pfam" id="PF00107">
    <property type="entry name" value="ADH_zinc_N"/>
    <property type="match status" value="1"/>
</dbReference>
<reference evidence="5 6" key="1">
    <citation type="submission" date="2016-11" db="EMBL/GenBank/DDBJ databases">
        <authorList>
            <person name="Jaros S."/>
            <person name="Januszkiewicz K."/>
            <person name="Wedrychowicz H."/>
        </authorList>
    </citation>
    <scope>NUCLEOTIDE SEQUENCE [LARGE SCALE GENOMIC DNA]</scope>
    <source>
        <strain evidence="5 6">DSM 43832</strain>
    </source>
</reference>
<accession>A0A1M6QGX8</accession>
<dbReference type="SUPFAM" id="SSF51735">
    <property type="entry name" value="NAD(P)-binding Rossmann-fold domains"/>
    <property type="match status" value="1"/>
</dbReference>
<proteinExistence type="predicted"/>
<dbReference type="SUPFAM" id="SSF50129">
    <property type="entry name" value="GroES-like"/>
    <property type="match status" value="1"/>
</dbReference>
<evidence type="ECO:0000256" key="2">
    <source>
        <dbReference type="ARBA" id="ARBA00023002"/>
    </source>
</evidence>
<evidence type="ECO:0000256" key="1">
    <source>
        <dbReference type="ARBA" id="ARBA00001947"/>
    </source>
</evidence>
<dbReference type="STRING" id="1848.SAMN05443637_103318"/>
<dbReference type="Pfam" id="PF08240">
    <property type="entry name" value="ADH_N"/>
    <property type="match status" value="1"/>
</dbReference>
<sequence length="387" mass="40705">MKARAVMLLGPREVGIRNLPVPDEIGPDEAILEVEACGMCGTDHEQYVAPYSQFGDAPIAYPYIPGHEMVGRLVRLGVEFARRWGAVEGQRVAVDPKVPCRRCGDCTSGQWLNCTRGPTSYGFTPAAEGSGLHGGFADYMVLRPGTQIYPLPEHLTPQDAVMFNPLGSGFDWACRVGGVGVGDTIVIIGPGQRGLCSVLAAAAAGASRIVVAGRGRHPWKLEMARDLGATHVVDTDETDLATAVTDITNGDLADVVIDTAPATTDTIMSALDCARPEGTIVLAALKNPGGDLAAAVTKIAKRNLVVRGVRSVSEWAKRHAIAALADGRISVERMHTHVADLEEYEHLVRVQGGEVPGEQAMHVTVTAAAGAVAASAFRPVPAQAGRA</sequence>
<evidence type="ECO:0000259" key="3">
    <source>
        <dbReference type="Pfam" id="PF00107"/>
    </source>
</evidence>
<comment type="cofactor">
    <cofactor evidence="1">
        <name>Zn(2+)</name>
        <dbReference type="ChEBI" id="CHEBI:29105"/>
    </cofactor>
</comment>
<name>A0A1M6QGX8_PSETH</name>
<dbReference type="InterPro" id="IPR036291">
    <property type="entry name" value="NAD(P)-bd_dom_sf"/>
</dbReference>
<keyword evidence="2" id="KW-0560">Oxidoreductase</keyword>
<dbReference type="Proteomes" id="UP000184363">
    <property type="component" value="Unassembled WGS sequence"/>
</dbReference>
<feature type="domain" description="Alcohol dehydrogenase-like C-terminal" evidence="3">
    <location>
        <begin position="194"/>
        <end position="314"/>
    </location>
</feature>
<gene>
    <name evidence="5" type="ORF">SAMN05443637_103318</name>
</gene>
<dbReference type="EMBL" id="FRAP01000003">
    <property type="protein sequence ID" value="SHK19499.1"/>
    <property type="molecule type" value="Genomic_DNA"/>
</dbReference>
<dbReference type="AlphaFoldDB" id="A0A1M6QGX8"/>
<dbReference type="Gene3D" id="3.90.180.10">
    <property type="entry name" value="Medium-chain alcohol dehydrogenases, catalytic domain"/>
    <property type="match status" value="1"/>
</dbReference>
<organism evidence="5 6">
    <name type="scientific">Pseudonocardia thermophila</name>
    <dbReference type="NCBI Taxonomy" id="1848"/>
    <lineage>
        <taxon>Bacteria</taxon>
        <taxon>Bacillati</taxon>
        <taxon>Actinomycetota</taxon>
        <taxon>Actinomycetes</taxon>
        <taxon>Pseudonocardiales</taxon>
        <taxon>Pseudonocardiaceae</taxon>
        <taxon>Pseudonocardia</taxon>
    </lineage>
</organism>
<keyword evidence="6" id="KW-1185">Reference proteome</keyword>
<dbReference type="InterPro" id="IPR011032">
    <property type="entry name" value="GroES-like_sf"/>
</dbReference>